<dbReference type="PROSITE" id="PS50075">
    <property type="entry name" value="CARRIER"/>
    <property type="match status" value="1"/>
</dbReference>
<dbReference type="SUPFAM" id="SSF47336">
    <property type="entry name" value="ACP-like"/>
    <property type="match status" value="1"/>
</dbReference>
<gene>
    <name evidence="3" type="primary">dhbB</name>
    <name evidence="2" type="ORF">I6G29_12075</name>
    <name evidence="3" type="ORF">NCTC11997_02489</name>
</gene>
<evidence type="ECO:0000313" key="5">
    <source>
        <dbReference type="Proteomes" id="UP000594903"/>
    </source>
</evidence>
<dbReference type="InterPro" id="IPR036736">
    <property type="entry name" value="ACP-like_sf"/>
</dbReference>
<name>A0A378XHY8_9BURK</name>
<keyword evidence="5" id="KW-1185">Reference proteome</keyword>
<keyword evidence="3" id="KW-0378">Hydrolase</keyword>
<evidence type="ECO:0000313" key="4">
    <source>
        <dbReference type="Proteomes" id="UP000254603"/>
    </source>
</evidence>
<dbReference type="Pfam" id="PF00550">
    <property type="entry name" value="PP-binding"/>
    <property type="match status" value="1"/>
</dbReference>
<feature type="domain" description="Carrier" evidence="1">
    <location>
        <begin position="1"/>
        <end position="71"/>
    </location>
</feature>
<proteinExistence type="predicted"/>
<dbReference type="EMBL" id="UGSB01000001">
    <property type="protein sequence ID" value="SUA57724.1"/>
    <property type="molecule type" value="Genomic_DNA"/>
</dbReference>
<evidence type="ECO:0000313" key="2">
    <source>
        <dbReference type="EMBL" id="QPT39839.1"/>
    </source>
</evidence>
<dbReference type="OrthoDB" id="9009755at2"/>
<dbReference type="Proteomes" id="UP000254603">
    <property type="component" value="Unassembled WGS sequence"/>
</dbReference>
<dbReference type="AlphaFoldDB" id="A0A378XHY8"/>
<evidence type="ECO:0000259" key="1">
    <source>
        <dbReference type="PROSITE" id="PS50075"/>
    </source>
</evidence>
<organism evidence="3 4">
    <name type="scientific">Oligella ureolytica</name>
    <dbReference type="NCBI Taxonomy" id="90244"/>
    <lineage>
        <taxon>Bacteria</taxon>
        <taxon>Pseudomonadati</taxon>
        <taxon>Pseudomonadota</taxon>
        <taxon>Betaproteobacteria</taxon>
        <taxon>Burkholderiales</taxon>
        <taxon>Alcaligenaceae</taxon>
        <taxon>Oligella</taxon>
    </lineage>
</organism>
<dbReference type="STRING" id="1122619.GCA_000373745_01521"/>
<protein>
    <submittedName>
        <fullName evidence="2">Acyl carrier protein</fullName>
    </submittedName>
    <submittedName>
        <fullName evidence="3">Isochorismatase</fullName>
        <ecNumber evidence="3">3.3.2.1</ecNumber>
    </submittedName>
</protein>
<dbReference type="EC" id="3.3.2.1" evidence="3"/>
<reference evidence="3 4" key="1">
    <citation type="submission" date="2018-06" db="EMBL/GenBank/DDBJ databases">
        <authorList>
            <consortium name="Pathogen Informatics"/>
            <person name="Doyle S."/>
        </authorList>
    </citation>
    <scope>NUCLEOTIDE SEQUENCE [LARGE SCALE GENOMIC DNA]</scope>
    <source>
        <strain evidence="3 4">NCTC11997</strain>
    </source>
</reference>
<sequence>MQEELINIVAKALEIAPEEIAVEDNLMVVGLHSLALMTITEQIAQRYNRPVSFAALMQNPTIQAWEQLLNS</sequence>
<dbReference type="GO" id="GO:0008908">
    <property type="term" value="F:isochorismatase activity"/>
    <property type="evidence" value="ECO:0007669"/>
    <property type="project" value="UniProtKB-EC"/>
</dbReference>
<reference evidence="2 5" key="2">
    <citation type="submission" date="2020-12" db="EMBL/GenBank/DDBJ databases">
        <title>FDA dAtabase for Regulatory Grade micrObial Sequences (FDA-ARGOS): Supporting development and validation of Infectious Disease Dx tests.</title>
        <authorList>
            <person name="Sproer C."/>
            <person name="Gronow S."/>
            <person name="Severitt S."/>
            <person name="Schroder I."/>
            <person name="Tallon L."/>
            <person name="Sadzewicz L."/>
            <person name="Zhao X."/>
            <person name="Boylan J."/>
            <person name="Ott S."/>
            <person name="Bowen H."/>
            <person name="Vavikolanu K."/>
            <person name="Mehta A."/>
            <person name="Aluvathingal J."/>
            <person name="Nadendla S."/>
            <person name="Lowell S."/>
            <person name="Myers T."/>
            <person name="Yan Y."/>
            <person name="Sichtig H."/>
        </authorList>
    </citation>
    <scope>NUCLEOTIDE SEQUENCE [LARGE SCALE GENOMIC DNA]</scope>
    <source>
        <strain evidence="2 5">FDAARGOS_872</strain>
    </source>
</reference>
<dbReference type="EMBL" id="CP065725">
    <property type="protein sequence ID" value="QPT39839.1"/>
    <property type="molecule type" value="Genomic_DNA"/>
</dbReference>
<dbReference type="Gene3D" id="1.10.1200.10">
    <property type="entry name" value="ACP-like"/>
    <property type="match status" value="1"/>
</dbReference>
<dbReference type="RefSeq" id="WP_018574707.1">
    <property type="nucleotide sequence ID" value="NZ_CP065725.1"/>
</dbReference>
<evidence type="ECO:0000313" key="3">
    <source>
        <dbReference type="EMBL" id="SUA57724.1"/>
    </source>
</evidence>
<accession>A0A378XHY8</accession>
<dbReference type="InterPro" id="IPR009081">
    <property type="entry name" value="PP-bd_ACP"/>
</dbReference>
<dbReference type="Proteomes" id="UP000594903">
    <property type="component" value="Chromosome"/>
</dbReference>